<dbReference type="EMBL" id="AP021906">
    <property type="protein sequence ID" value="BBP86879.1"/>
    <property type="molecule type" value="Genomic_DNA"/>
</dbReference>
<feature type="transmembrane region" description="Helical" evidence="1">
    <location>
        <begin position="183"/>
        <end position="206"/>
    </location>
</feature>
<dbReference type="AlphaFoldDB" id="A0A5S9M4P8"/>
<proteinExistence type="predicted"/>
<reference evidence="2 3" key="1">
    <citation type="submission" date="2019-12" db="EMBL/GenBank/DDBJ databases">
        <title>Full genome sequence of a Bacillus safensis strain isolated from commercially available natto in Indonesia.</title>
        <authorList>
            <person name="Yoshida M."/>
            <person name="Uomi M."/>
            <person name="Waturangi D."/>
            <person name="Ekaputri J.J."/>
            <person name="Setiamarga D.H.E."/>
        </authorList>
    </citation>
    <scope>NUCLEOTIDE SEQUENCE [LARGE SCALE GENOMIC DNA]</scope>
    <source>
        <strain evidence="2 3">IDN1</strain>
    </source>
</reference>
<feature type="transmembrane region" description="Helical" evidence="1">
    <location>
        <begin position="308"/>
        <end position="327"/>
    </location>
</feature>
<evidence type="ECO:0000313" key="3">
    <source>
        <dbReference type="Proteomes" id="UP000464658"/>
    </source>
</evidence>
<organism evidence="2 3">
    <name type="scientific">Bacillus safensis</name>
    <dbReference type="NCBI Taxonomy" id="561879"/>
    <lineage>
        <taxon>Bacteria</taxon>
        <taxon>Bacillati</taxon>
        <taxon>Bacillota</taxon>
        <taxon>Bacilli</taxon>
        <taxon>Bacillales</taxon>
        <taxon>Bacillaceae</taxon>
        <taxon>Bacillus</taxon>
    </lineage>
</organism>
<keyword evidence="1" id="KW-0472">Membrane</keyword>
<feature type="transmembrane region" description="Helical" evidence="1">
    <location>
        <begin position="361"/>
        <end position="383"/>
    </location>
</feature>
<feature type="transmembrane region" description="Helical" evidence="1">
    <location>
        <begin position="20"/>
        <end position="38"/>
    </location>
</feature>
<evidence type="ECO:0000313" key="2">
    <source>
        <dbReference type="EMBL" id="BBP86879.1"/>
    </source>
</evidence>
<keyword evidence="1" id="KW-1133">Transmembrane helix</keyword>
<dbReference type="PANTHER" id="PTHR43471:SF3">
    <property type="entry name" value="ABC TRANSPORTER PERMEASE PROTEIN NATB"/>
    <property type="match status" value="1"/>
</dbReference>
<feature type="transmembrane region" description="Helical" evidence="1">
    <location>
        <begin position="272"/>
        <end position="296"/>
    </location>
</feature>
<evidence type="ECO:0000256" key="1">
    <source>
        <dbReference type="SAM" id="Phobius"/>
    </source>
</evidence>
<dbReference type="GO" id="GO:0016020">
    <property type="term" value="C:membrane"/>
    <property type="evidence" value="ECO:0007669"/>
    <property type="project" value="UniProtKB-SubCell"/>
</dbReference>
<name>A0A5S9M4P8_BACIA</name>
<accession>A0A5S9M4P8</accession>
<protein>
    <submittedName>
        <fullName evidence="2">ABC transporter permease protein NatB</fullName>
    </submittedName>
</protein>
<dbReference type="GO" id="GO:0140359">
    <property type="term" value="F:ABC-type transporter activity"/>
    <property type="evidence" value="ECO:0007669"/>
    <property type="project" value="InterPro"/>
</dbReference>
<feature type="transmembrane region" description="Helical" evidence="1">
    <location>
        <begin position="227"/>
        <end position="252"/>
    </location>
</feature>
<dbReference type="Pfam" id="PF12679">
    <property type="entry name" value="ABC2_membrane_2"/>
    <property type="match status" value="1"/>
</dbReference>
<dbReference type="PANTHER" id="PTHR43471">
    <property type="entry name" value="ABC TRANSPORTER PERMEASE"/>
    <property type="match status" value="1"/>
</dbReference>
<keyword evidence="1" id="KW-0812">Transmembrane</keyword>
<dbReference type="Proteomes" id="UP000464658">
    <property type="component" value="Chromosome"/>
</dbReference>
<sequence length="412" mass="46144">MWKTVFLKEMTDALRDRKTLLLTVLIPLLTMLGLVFFYESMIADPGDKAYTVAINEQLPAEMNQMIKEVKNLNLETFDDPQQAVKDGEANAYLEMPKEAGDMLKHQKPFAIKIHGYTTDDDSVITVQMLQSLLEQYQKNQVVEKRLAADQIDTSVIHPFEVQSVDVEAGDEGENGVTAMLLSILLPMILVTSVISGALPAALDIVAGEKDRKSIEALFLTPASRLQILIGKWLAVSMFGILSGIVAIGMLLLSTLLFTEKLKQALNFGDQMWSIIGVMFAALIIFSFMVSMIELLLSVMSGSVKEAQSYMSMIITLGVLPMFFTMRAGATQLDTYYFAIPFLNIHALCKQLMFGIIDPMSIALTLGSSALAVVILFVIVRSLFMKEKWMLCEKRKTCRYVLQVFFFYIQRFI</sequence>
<gene>
    <name evidence="2" type="primary">natB</name>
    <name evidence="2" type="ORF">BsIDN1_04970</name>
</gene>